<gene>
    <name evidence="1" type="ORF">AULFYP135_02402</name>
</gene>
<dbReference type="EMBL" id="CACRSL010000005">
    <property type="protein sequence ID" value="VYT27308.1"/>
    <property type="molecule type" value="Genomic_DNA"/>
</dbReference>
<protein>
    <submittedName>
        <fullName evidence="1">Uncharacterized protein</fullName>
    </submittedName>
</protein>
<organism evidence="1">
    <name type="scientific">uncultured Anaerotruncus sp</name>
    <dbReference type="NCBI Taxonomy" id="905011"/>
    <lineage>
        <taxon>Bacteria</taxon>
        <taxon>Bacillati</taxon>
        <taxon>Bacillota</taxon>
        <taxon>Clostridia</taxon>
        <taxon>Eubacteriales</taxon>
        <taxon>Oscillospiraceae</taxon>
        <taxon>Anaerotruncus</taxon>
        <taxon>environmental samples</taxon>
    </lineage>
</organism>
<reference evidence="1" key="1">
    <citation type="submission" date="2019-11" db="EMBL/GenBank/DDBJ databases">
        <authorList>
            <person name="Feng L."/>
        </authorList>
    </citation>
    <scope>NUCLEOTIDE SEQUENCE</scope>
    <source>
        <strain evidence="1">AundefinedLFYP135</strain>
    </source>
</reference>
<accession>A0A6N2VAU8</accession>
<proteinExistence type="predicted"/>
<name>A0A6N2VAU8_9FIRM</name>
<evidence type="ECO:0000313" key="1">
    <source>
        <dbReference type="EMBL" id="VYT27308.1"/>
    </source>
</evidence>
<sequence>MEMYTTPILLNDRQQTILIYKSETPMTFSNLGFHKDVKAYGDTSITTTYITEPYIYREIPPEKSDSGPYYYYWFLLAKDQGAADIANQLAQDNAVLQEAANILMGVE</sequence>
<dbReference type="AlphaFoldDB" id="A0A6N2VAU8"/>